<protein>
    <submittedName>
        <fullName evidence="2">AAA domain-containing protein, putative AbiEii toxin, Type IV TA system</fullName>
    </submittedName>
</protein>
<accession>A0A1G9LD26</accession>
<proteinExistence type="predicted"/>
<sequence>MELLAVYIDNHFLFKEPIYLNFGGEFTFKFEKVEGLVKITNNENTRHIRGFYKKGVSNISAIVGNNGVGKTSLMRILNQEPKSNTLAVYGKENKIFIQNATDNQIGADFDFKDINYEDCPFPLYYSNILDYTLKDFNSIISESNQIKDSLTDYYYDTIIRQVFFLFNKGEYLSKKYPELPIYQDISVSINNLSKSQFLDSPFYKEATIGKSISEQLKMLWNSYGYESEEMIHKNEEFLKNFEVFVLSLLVTDDTFAQTNGNGFSIGFEDILKQESFEKKLELFLKKRLDNIDGPLFEILDEKLGVKFDSIEELIDNVRADKISQIAGGFDFNKIKNHAIQTIVRYNRVFKLYDFIKKNNQIFQNSKKSSELILKVNDEKTQEILKELFLLYQNVYETFQYIQFEFRVFNVSPSRKMSTGEQAILNLYGAIYTFTLKDKHHFREKNSYILLLDEPEHGYHAVWKKKFIWTLNETLPALFSNLEQNPSVQIIFTTHDALTLSDLPNDKISYLKRLDDDSIKVFHQDDLDRPSKSFGANITDLLADSFFVEDGLIGDFVKEKIQDTIKWLNDIDRDIDRKLYHKKIIKIIDEPIVQRKLSEMYDEIFREDLELEIIDTQIKFLENLKSNKDNRP</sequence>
<dbReference type="EMBL" id="FNGV01000002">
    <property type="protein sequence ID" value="SDL59872.1"/>
    <property type="molecule type" value="Genomic_DNA"/>
</dbReference>
<dbReference type="InterPro" id="IPR003959">
    <property type="entry name" value="ATPase_AAA_core"/>
</dbReference>
<dbReference type="InterPro" id="IPR027417">
    <property type="entry name" value="P-loop_NTPase"/>
</dbReference>
<evidence type="ECO:0000313" key="2">
    <source>
        <dbReference type="EMBL" id="SDL59872.1"/>
    </source>
</evidence>
<keyword evidence="3" id="KW-1185">Reference proteome</keyword>
<dbReference type="Pfam" id="PF13304">
    <property type="entry name" value="AAA_21"/>
    <property type="match status" value="1"/>
</dbReference>
<reference evidence="3" key="1">
    <citation type="submission" date="2016-10" db="EMBL/GenBank/DDBJ databases">
        <authorList>
            <person name="Varghese N."/>
            <person name="Submissions S."/>
        </authorList>
    </citation>
    <scope>NUCLEOTIDE SEQUENCE [LARGE SCALE GENOMIC DNA]</scope>
    <source>
        <strain evidence="3">DSM 19886</strain>
    </source>
</reference>
<dbReference type="RefSeq" id="WP_089886289.1">
    <property type="nucleotide sequence ID" value="NZ_FNGV01000002.1"/>
</dbReference>
<name>A0A1G9LD26_9FLAO</name>
<dbReference type="OrthoDB" id="997844at2"/>
<dbReference type="GO" id="GO:0016887">
    <property type="term" value="F:ATP hydrolysis activity"/>
    <property type="evidence" value="ECO:0007669"/>
    <property type="project" value="InterPro"/>
</dbReference>
<gene>
    <name evidence="2" type="ORF">SAMN04488514_10216</name>
</gene>
<dbReference type="SUPFAM" id="SSF52540">
    <property type="entry name" value="P-loop containing nucleoside triphosphate hydrolases"/>
    <property type="match status" value="1"/>
</dbReference>
<feature type="domain" description="ATPase AAA-type core" evidence="1">
    <location>
        <begin position="257"/>
        <end position="499"/>
    </location>
</feature>
<evidence type="ECO:0000259" key="1">
    <source>
        <dbReference type="Pfam" id="PF13304"/>
    </source>
</evidence>
<evidence type="ECO:0000313" key="3">
    <source>
        <dbReference type="Proteomes" id="UP000199440"/>
    </source>
</evidence>
<dbReference type="AlphaFoldDB" id="A0A1G9LD26"/>
<organism evidence="2 3">
    <name type="scientific">Kriegella aquimaris</name>
    <dbReference type="NCBI Taxonomy" id="192904"/>
    <lineage>
        <taxon>Bacteria</taxon>
        <taxon>Pseudomonadati</taxon>
        <taxon>Bacteroidota</taxon>
        <taxon>Flavobacteriia</taxon>
        <taxon>Flavobacteriales</taxon>
        <taxon>Flavobacteriaceae</taxon>
        <taxon>Kriegella</taxon>
    </lineage>
</organism>
<dbReference type="Proteomes" id="UP000199440">
    <property type="component" value="Unassembled WGS sequence"/>
</dbReference>
<dbReference type="STRING" id="192904.SAMN04488514_10216"/>
<dbReference type="Gene3D" id="3.40.50.300">
    <property type="entry name" value="P-loop containing nucleotide triphosphate hydrolases"/>
    <property type="match status" value="1"/>
</dbReference>
<dbReference type="GO" id="GO:0005524">
    <property type="term" value="F:ATP binding"/>
    <property type="evidence" value="ECO:0007669"/>
    <property type="project" value="InterPro"/>
</dbReference>